<dbReference type="AlphaFoldDB" id="A0A6N8DMI0"/>
<evidence type="ECO:0000313" key="1">
    <source>
        <dbReference type="EMBL" id="MTV31617.1"/>
    </source>
</evidence>
<dbReference type="OrthoDB" id="9816424at2"/>
<accession>A0A6N8DMI0</accession>
<protein>
    <recommendedName>
        <fullName evidence="3">Glycosyltransferase WbsX</fullName>
    </recommendedName>
</protein>
<comment type="caution">
    <text evidence="1">The sequence shown here is derived from an EMBL/GenBank/DDBJ whole genome shotgun (WGS) entry which is preliminary data.</text>
</comment>
<gene>
    <name evidence="1" type="ORF">GJ654_11500</name>
</gene>
<sequence>MRNVLEADVHYARAAGIDYFIFGYYLDSGSWGRDANNARALDRAYRAYLALPDRAGVKFALSFNYSFPPQDAPLVSAVISEASRNPDHVRATDGSIPVFFFTPNLAVWVKGLGGEDGAKWVLDDIRRRVREGAGNRLYTVALVFGINAAGPMAQRLGFDAVSTYANGLGGGGRAVPYGACAAGARTFWTAGKRLSIGFLPTVTLGWDYRPLLRDPKEAPRRDPNPSWCEPASDQQWAEQIKAAVDAADSNPRNDRFRSIVLYAWNEFSEGGWIAPTVGEGTRRLEVIRRALGRHRPAARLELSWPRRSPDDVLTADWPCPPDQRIEADKTIAAPTVSDLPMSGDWRIRVCKE</sequence>
<dbReference type="EMBL" id="WNKS01000009">
    <property type="protein sequence ID" value="MTV31617.1"/>
    <property type="molecule type" value="Genomic_DNA"/>
</dbReference>
<evidence type="ECO:0008006" key="3">
    <source>
        <dbReference type="Google" id="ProtNLM"/>
    </source>
</evidence>
<name>A0A6N8DMI0_RHOAC</name>
<dbReference type="Gene3D" id="3.20.20.80">
    <property type="entry name" value="Glycosidases"/>
    <property type="match status" value="1"/>
</dbReference>
<reference evidence="1 2" key="1">
    <citation type="submission" date="2019-11" db="EMBL/GenBank/DDBJ databases">
        <title>Whole-genome sequence of a Rhodoblastus acidophilus DSM 142.</title>
        <authorList>
            <person name="Kyndt J.A."/>
            <person name="Meyer T.E."/>
        </authorList>
    </citation>
    <scope>NUCLEOTIDE SEQUENCE [LARGE SCALE GENOMIC DNA]</scope>
    <source>
        <strain evidence="1 2">DSM 142</strain>
    </source>
</reference>
<dbReference type="Proteomes" id="UP000439113">
    <property type="component" value="Unassembled WGS sequence"/>
</dbReference>
<proteinExistence type="predicted"/>
<organism evidence="1 2">
    <name type="scientific">Rhodoblastus acidophilus</name>
    <name type="common">Rhodopseudomonas acidophila</name>
    <dbReference type="NCBI Taxonomy" id="1074"/>
    <lineage>
        <taxon>Bacteria</taxon>
        <taxon>Pseudomonadati</taxon>
        <taxon>Pseudomonadota</taxon>
        <taxon>Alphaproteobacteria</taxon>
        <taxon>Hyphomicrobiales</taxon>
        <taxon>Rhodoblastaceae</taxon>
        <taxon>Rhodoblastus</taxon>
    </lineage>
</organism>
<evidence type="ECO:0000313" key="2">
    <source>
        <dbReference type="Proteomes" id="UP000439113"/>
    </source>
</evidence>